<comment type="caution">
    <text evidence="4">The sequence shown here is derived from an EMBL/GenBank/DDBJ whole genome shotgun (WGS) entry which is preliminary data.</text>
</comment>
<keyword evidence="5" id="KW-1185">Reference proteome</keyword>
<dbReference type="Pfam" id="PF13692">
    <property type="entry name" value="Glyco_trans_1_4"/>
    <property type="match status" value="1"/>
</dbReference>
<dbReference type="GO" id="GO:0009103">
    <property type="term" value="P:lipopolysaccharide biosynthetic process"/>
    <property type="evidence" value="ECO:0007669"/>
    <property type="project" value="TreeGrafter"/>
</dbReference>
<evidence type="ECO:0000313" key="5">
    <source>
        <dbReference type="Proteomes" id="UP000636956"/>
    </source>
</evidence>
<dbReference type="Gene3D" id="3.40.50.2000">
    <property type="entry name" value="Glycogen Phosphorylase B"/>
    <property type="match status" value="2"/>
</dbReference>
<accession>A0A917PT52</accession>
<evidence type="ECO:0000256" key="2">
    <source>
        <dbReference type="ARBA" id="ARBA00022679"/>
    </source>
</evidence>
<dbReference type="EMBL" id="BMMD01000022">
    <property type="protein sequence ID" value="GGJ90580.1"/>
    <property type="molecule type" value="Genomic_DNA"/>
</dbReference>
<keyword evidence="2 4" id="KW-0808">Transferase</keyword>
<keyword evidence="1" id="KW-0328">Glycosyltransferase</keyword>
<dbReference type="GO" id="GO:0016757">
    <property type="term" value="F:glycosyltransferase activity"/>
    <property type="evidence" value="ECO:0007669"/>
    <property type="project" value="UniProtKB-KW"/>
</dbReference>
<dbReference type="Proteomes" id="UP000636956">
    <property type="component" value="Unassembled WGS sequence"/>
</dbReference>
<dbReference type="InterPro" id="IPR028098">
    <property type="entry name" value="Glyco_trans_4-like_N"/>
</dbReference>
<reference evidence="4" key="1">
    <citation type="journal article" date="2014" name="Int. J. Syst. Evol. Microbiol.">
        <title>Complete genome sequence of Corynebacterium casei LMG S-19264T (=DSM 44701T), isolated from a smear-ripened cheese.</title>
        <authorList>
            <consortium name="US DOE Joint Genome Institute (JGI-PGF)"/>
            <person name="Walter F."/>
            <person name="Albersmeier A."/>
            <person name="Kalinowski J."/>
            <person name="Ruckert C."/>
        </authorList>
    </citation>
    <scope>NUCLEOTIDE SEQUENCE</scope>
    <source>
        <strain evidence="4">CGMCC 1.8984</strain>
    </source>
</reference>
<protein>
    <submittedName>
        <fullName evidence="4">Glycosyl transferase</fullName>
    </submittedName>
</protein>
<evidence type="ECO:0000256" key="1">
    <source>
        <dbReference type="ARBA" id="ARBA00022676"/>
    </source>
</evidence>
<gene>
    <name evidence="4" type="ORF">GCM10011372_31390</name>
</gene>
<dbReference type="Pfam" id="PF13439">
    <property type="entry name" value="Glyco_transf_4"/>
    <property type="match status" value="1"/>
</dbReference>
<dbReference type="AlphaFoldDB" id="A0A917PT52"/>
<evidence type="ECO:0000313" key="4">
    <source>
        <dbReference type="EMBL" id="GGJ90580.1"/>
    </source>
</evidence>
<dbReference type="CDD" id="cd03809">
    <property type="entry name" value="GT4_MtfB-like"/>
    <property type="match status" value="1"/>
</dbReference>
<organism evidence="4 5">
    <name type="scientific">Agromyces bauzanensis</name>
    <dbReference type="NCBI Taxonomy" id="1308924"/>
    <lineage>
        <taxon>Bacteria</taxon>
        <taxon>Bacillati</taxon>
        <taxon>Actinomycetota</taxon>
        <taxon>Actinomycetes</taxon>
        <taxon>Micrococcales</taxon>
        <taxon>Microbacteriaceae</taxon>
        <taxon>Agromyces</taxon>
    </lineage>
</organism>
<proteinExistence type="predicted"/>
<feature type="domain" description="Glycosyltransferase subfamily 4-like N-terminal" evidence="3">
    <location>
        <begin position="110"/>
        <end position="171"/>
    </location>
</feature>
<dbReference type="PANTHER" id="PTHR46401:SF2">
    <property type="entry name" value="GLYCOSYLTRANSFERASE WBBK-RELATED"/>
    <property type="match status" value="1"/>
</dbReference>
<sequence>MQDSADDRSRPAPSLLTIATVATAAPMGASVYQERIAERAAQALGDGWGVRRAVFRSMSSSLPGNRRLPFGAVTAASLAIRRQLGRMLFSGETVTHRMNLELPPAPDGDVITIHDVVAWRFPDESPPVAAAAEEARRADAVICVSEFSANEAVELLGIRDPYVVHNGIDDAFFDAAPLAEAERAALRLPERFVLHAGGASSRKNLPALAEAWPLVHRNHPDLTLVLSGPPHPRRTALFDGMPGTQLLGRVADGLVPGLVAGAAAVVVPSLYEGFGLPVLEAMAANVPVVAARTSSLPEVAGVAAVLVEPTGAGIAEGLLAVTGDDSAVTALVAAGRARAAGFTWDASARNHARVWRSVG</sequence>
<reference evidence="4" key="2">
    <citation type="submission" date="2020-09" db="EMBL/GenBank/DDBJ databases">
        <authorList>
            <person name="Sun Q."/>
            <person name="Zhou Y."/>
        </authorList>
    </citation>
    <scope>NUCLEOTIDE SEQUENCE</scope>
    <source>
        <strain evidence="4">CGMCC 1.8984</strain>
    </source>
</reference>
<name>A0A917PT52_9MICO</name>
<dbReference type="SUPFAM" id="SSF53756">
    <property type="entry name" value="UDP-Glycosyltransferase/glycogen phosphorylase"/>
    <property type="match status" value="1"/>
</dbReference>
<dbReference type="PANTHER" id="PTHR46401">
    <property type="entry name" value="GLYCOSYLTRANSFERASE WBBK-RELATED"/>
    <property type="match status" value="1"/>
</dbReference>
<evidence type="ECO:0000259" key="3">
    <source>
        <dbReference type="Pfam" id="PF13439"/>
    </source>
</evidence>